<evidence type="ECO:0008006" key="4">
    <source>
        <dbReference type="Google" id="ProtNLM"/>
    </source>
</evidence>
<protein>
    <recommendedName>
        <fullName evidence="4">Endonuclease/exonuclease/phosphatase domain-containing protein</fullName>
    </recommendedName>
</protein>
<organism evidence="2 3">
    <name type="scientific">Rhododendron simsii</name>
    <name type="common">Sims's rhododendron</name>
    <dbReference type="NCBI Taxonomy" id="118357"/>
    <lineage>
        <taxon>Eukaryota</taxon>
        <taxon>Viridiplantae</taxon>
        <taxon>Streptophyta</taxon>
        <taxon>Embryophyta</taxon>
        <taxon>Tracheophyta</taxon>
        <taxon>Spermatophyta</taxon>
        <taxon>Magnoliopsida</taxon>
        <taxon>eudicotyledons</taxon>
        <taxon>Gunneridae</taxon>
        <taxon>Pentapetalae</taxon>
        <taxon>asterids</taxon>
        <taxon>Ericales</taxon>
        <taxon>Ericaceae</taxon>
        <taxon>Ericoideae</taxon>
        <taxon>Rhodoreae</taxon>
        <taxon>Rhododendron</taxon>
    </lineage>
</organism>
<evidence type="ECO:0000313" key="2">
    <source>
        <dbReference type="EMBL" id="KAF7127845.1"/>
    </source>
</evidence>
<dbReference type="EMBL" id="WJXA01000011">
    <property type="protein sequence ID" value="KAF7127845.1"/>
    <property type="molecule type" value="Genomic_DNA"/>
</dbReference>
<name>A0A834GDG2_RHOSS</name>
<comment type="caution">
    <text evidence="2">The sequence shown here is derived from an EMBL/GenBank/DDBJ whole genome shotgun (WGS) entry which is preliminary data.</text>
</comment>
<gene>
    <name evidence="2" type="ORF">RHSIM_Rhsim11G0006400</name>
</gene>
<proteinExistence type="predicted"/>
<evidence type="ECO:0000313" key="3">
    <source>
        <dbReference type="Proteomes" id="UP000626092"/>
    </source>
</evidence>
<feature type="region of interest" description="Disordered" evidence="1">
    <location>
        <begin position="1"/>
        <end position="20"/>
    </location>
</feature>
<dbReference type="PANTHER" id="PTHR35218:SF9">
    <property type="entry name" value="ENDONUCLEASE_EXONUCLEASE_PHOSPHATASE DOMAIN-CONTAINING PROTEIN"/>
    <property type="match status" value="1"/>
</dbReference>
<reference evidence="2" key="1">
    <citation type="submission" date="2019-11" db="EMBL/GenBank/DDBJ databases">
        <authorList>
            <person name="Liu Y."/>
            <person name="Hou J."/>
            <person name="Li T.-Q."/>
            <person name="Guan C.-H."/>
            <person name="Wu X."/>
            <person name="Wu H.-Z."/>
            <person name="Ling F."/>
            <person name="Zhang R."/>
            <person name="Shi X.-G."/>
            <person name="Ren J.-P."/>
            <person name="Chen E.-F."/>
            <person name="Sun J.-M."/>
        </authorList>
    </citation>
    <scope>NUCLEOTIDE SEQUENCE</scope>
    <source>
        <strain evidence="2">Adult_tree_wgs_1</strain>
        <tissue evidence="2">Leaves</tissue>
    </source>
</reference>
<dbReference type="PANTHER" id="PTHR35218">
    <property type="entry name" value="RNASE H DOMAIN-CONTAINING PROTEIN"/>
    <property type="match status" value="1"/>
</dbReference>
<keyword evidence="3" id="KW-1185">Reference proteome</keyword>
<dbReference type="OrthoDB" id="1113909at2759"/>
<dbReference type="Gene3D" id="3.60.10.10">
    <property type="entry name" value="Endonuclease/exonuclease/phosphatase"/>
    <property type="match status" value="1"/>
</dbReference>
<sequence length="526" mass="60500">MDNLSRRRPETHEQSDIAAREEDVMVERVRTPSIVQGQQMPGMEPSVFSIRFFDSLTVKRKAQDELLDQKNSKILRLCSLDINPSPNLYNLTTPSHKICKSVRNPKPPSRGKSLSSTLVINEQGLCEVQIRGAGGGGDQGWWLARNSHTLNVSLNLELLRNGRTLTSQGLGDLVRKNCPSVVFLMETKNNKAKLVAIHHCLKFDSSSYVELEGLSGGLALWWNKEVELAAKNFFHVIVTDKSVFLCWVATFVYGCPMRSGRTLVWENIIQIARSEKFPWLCMGDFNQVLRVEDKLEGLLLSQSQISAFHEMISECGLVDLEYKGTKFTWKNNRNAESFIMEPMGSDHNPLLLNMAVPLNKVDKPFRFESFWVTYEESKEVIKTAWNQGCDGSPMKVEIAALERSLSRQMEDLWQKDAMYWHQRSRIKWLKMGNRNSRFFHLSTIQRRQRNQIMRLKDNKGVWRNDTKEIAGLIKAHFKELYKEPLMRDFEDIISLVDTVISPECDASLVKEIHGKKSRMLCSKWIL</sequence>
<dbReference type="SUPFAM" id="SSF56219">
    <property type="entry name" value="DNase I-like"/>
    <property type="match status" value="1"/>
</dbReference>
<dbReference type="InterPro" id="IPR036691">
    <property type="entry name" value="Endo/exonu/phosph_ase_sf"/>
</dbReference>
<dbReference type="Proteomes" id="UP000626092">
    <property type="component" value="Unassembled WGS sequence"/>
</dbReference>
<dbReference type="AlphaFoldDB" id="A0A834GDG2"/>
<evidence type="ECO:0000256" key="1">
    <source>
        <dbReference type="SAM" id="MobiDB-lite"/>
    </source>
</evidence>
<accession>A0A834GDG2</accession>